<dbReference type="PANTHER" id="PTHR10137">
    <property type="entry name" value="V-TYPE PROTON ATPASE SUBUNIT C"/>
    <property type="match status" value="1"/>
</dbReference>
<accession>A0AAV9ND88</accession>
<evidence type="ECO:0000313" key="8">
    <source>
        <dbReference type="Proteomes" id="UP001358417"/>
    </source>
</evidence>
<dbReference type="GO" id="GO:0046961">
    <property type="term" value="F:proton-transporting ATPase activity, rotational mechanism"/>
    <property type="evidence" value="ECO:0007669"/>
    <property type="project" value="InterPro"/>
</dbReference>
<dbReference type="CDD" id="cd14785">
    <property type="entry name" value="V-ATPase_C"/>
    <property type="match status" value="1"/>
</dbReference>
<evidence type="ECO:0000256" key="5">
    <source>
        <dbReference type="ARBA" id="ARBA00053565"/>
    </source>
</evidence>
<comment type="subunit">
    <text evidence="6">V-ATPase is a heteromultimeric enzyme composed of a peripheral catalytic V1 complex (components A to H) attached to an integral membrane V0 proton pore complex.</text>
</comment>
<evidence type="ECO:0000256" key="4">
    <source>
        <dbReference type="ARBA" id="ARBA00023065"/>
    </source>
</evidence>
<evidence type="ECO:0000256" key="3">
    <source>
        <dbReference type="ARBA" id="ARBA00022781"/>
    </source>
</evidence>
<dbReference type="Gene3D" id="3.30.70.100">
    <property type="match status" value="1"/>
</dbReference>
<keyword evidence="8" id="KW-1185">Reference proteome</keyword>
<comment type="function">
    <text evidence="6">Subunit of the V1 complex of vacuolar(H+)-ATPase (V-ATPase), a multisubunit enzyme composed of a peripheral complex (V1) that hydrolyzes ATP and a membrane integral complex (V0) that translocates protons. V-ATPase is responsible for acidifying and maintaining the pH of intracellular compartments and in some cell types, is targeted to the plasma membrane, where it is responsible for acidifying the extracellular environment. Subunit C is necessary for the assembly of the catalytic sector of the enzyme and is likely to have a specific function in its catalytic activity.</text>
</comment>
<dbReference type="FunFam" id="3.30.70.100:FF:000002">
    <property type="entry name" value="V-type proton ATPase subunit C"/>
    <property type="match status" value="1"/>
</dbReference>
<sequence length="392" mass="43858">MSTKYLAVSVPSSVTTSGHKEDAISALQKAVNPSNGDVLNLNIPEFKIGTLDALLQQSDELAKLEGLCNAVVSKVGDTLKNILDGDEDKIASHKNVNDKPLDQYLRTFSWNKVKYRADRPLAELIDLLQREANSIDNDVRSKYNQYNSLRTNLQTLQRKQTGNLSTKSLISVVPPSILVSDSEHLETHLIAVPNNNVKDFMRSYETLATFVVPRSATFVASDDEFSLYAVTTFKKHSTEFIHKIREKKWVPRDYKFKEGGREQEAQEVKKTEAEEKRVWGETLRLGRTGWSEGVMCLVHVLVLRVFVETVLRYGLPLDYVSVLVKTDTKREKKALQGLDSEFSYLAGNAFGRDKKGRPKKDEGMNSSDVAAAAAGGEQGDYSAYVLYQIAVD</sequence>
<proteinExistence type="inferred from homology"/>
<dbReference type="GeneID" id="89969824"/>
<dbReference type="GO" id="GO:0000221">
    <property type="term" value="C:vacuolar proton-transporting V-type ATPase, V1 domain"/>
    <property type="evidence" value="ECO:0007669"/>
    <property type="project" value="TreeGrafter"/>
</dbReference>
<protein>
    <recommendedName>
        <fullName evidence="6">V-type proton ATPase subunit C</fullName>
    </recommendedName>
</protein>
<evidence type="ECO:0000256" key="2">
    <source>
        <dbReference type="ARBA" id="ARBA00022448"/>
    </source>
</evidence>
<dbReference type="PANTHER" id="PTHR10137:SF0">
    <property type="entry name" value="V-TYPE PROTON ATPASE SUBUNIT C"/>
    <property type="match status" value="1"/>
</dbReference>
<evidence type="ECO:0000256" key="6">
    <source>
        <dbReference type="RuleBase" id="RU364010"/>
    </source>
</evidence>
<dbReference type="AlphaFoldDB" id="A0AAV9ND88"/>
<dbReference type="Proteomes" id="UP001358417">
    <property type="component" value="Unassembled WGS sequence"/>
</dbReference>
<dbReference type="SUPFAM" id="SSF118203">
    <property type="entry name" value="Vacuolar ATP synthase subunit C"/>
    <property type="match status" value="1"/>
</dbReference>
<reference evidence="7 8" key="1">
    <citation type="submission" date="2023-08" db="EMBL/GenBank/DDBJ databases">
        <title>Black Yeasts Isolated from many extreme environments.</title>
        <authorList>
            <person name="Coleine C."/>
            <person name="Stajich J.E."/>
            <person name="Selbmann L."/>
        </authorList>
    </citation>
    <scope>NUCLEOTIDE SEQUENCE [LARGE SCALE GENOMIC DNA]</scope>
    <source>
        <strain evidence="7 8">CCFEE 5792</strain>
    </source>
</reference>
<keyword evidence="2 6" id="KW-0813">Transport</keyword>
<dbReference type="RefSeq" id="XP_064707485.1">
    <property type="nucleotide sequence ID" value="XM_064845227.1"/>
</dbReference>
<keyword evidence="3 6" id="KW-0375">Hydrogen ion transport</keyword>
<dbReference type="Pfam" id="PF03223">
    <property type="entry name" value="V-ATPase_C"/>
    <property type="match status" value="1"/>
</dbReference>
<gene>
    <name evidence="7" type="ORF">LTR84_001604</name>
</gene>
<evidence type="ECO:0000313" key="7">
    <source>
        <dbReference type="EMBL" id="KAK5054712.1"/>
    </source>
</evidence>
<dbReference type="Gene3D" id="1.20.1460.10">
    <property type="entry name" value="subunit c (vma5p) of the yeast v-atpase, domain 2"/>
    <property type="match status" value="1"/>
</dbReference>
<dbReference type="Gene3D" id="3.30.70.1180">
    <property type="entry name" value="Vacuolar atp synthase subunit c, domain 1"/>
    <property type="match status" value="1"/>
</dbReference>
<dbReference type="InterPro" id="IPR036132">
    <property type="entry name" value="Vac_ATP_synth_c_sf"/>
</dbReference>
<keyword evidence="4 6" id="KW-0406">Ion transport</keyword>
<organism evidence="7 8">
    <name type="scientific">Exophiala bonariae</name>
    <dbReference type="NCBI Taxonomy" id="1690606"/>
    <lineage>
        <taxon>Eukaryota</taxon>
        <taxon>Fungi</taxon>
        <taxon>Dikarya</taxon>
        <taxon>Ascomycota</taxon>
        <taxon>Pezizomycotina</taxon>
        <taxon>Eurotiomycetes</taxon>
        <taxon>Chaetothyriomycetidae</taxon>
        <taxon>Chaetothyriales</taxon>
        <taxon>Herpotrichiellaceae</taxon>
        <taxon>Exophiala</taxon>
    </lineage>
</organism>
<comment type="similarity">
    <text evidence="1 6">Belongs to the V-ATPase C subunit family.</text>
</comment>
<evidence type="ECO:0000256" key="1">
    <source>
        <dbReference type="ARBA" id="ARBA00006138"/>
    </source>
</evidence>
<name>A0AAV9ND88_9EURO</name>
<comment type="function">
    <text evidence="5">Subunit of the V1 complex of vacuolar(H+)-ATPase (V-ATPase), a multisubunit enzyme composed of a peripheral complex (V1) that hydrolyzes ATP and a membrane integral complex (V0) that translocates protons. V-ATPase is responsible for acidifying and maintaining the pH of intracellular compartments. Subunit C is necessary for the assembly of the catalytic sector of the enzyme and is likely to have a specific function in its catalytic activity. Reversibly leaves the enzyme after glucose depletion, causing the catalytic subcomplex V1 to detach from the V0 section.</text>
</comment>
<dbReference type="EMBL" id="JAVRRD010000010">
    <property type="protein sequence ID" value="KAK5054712.1"/>
    <property type="molecule type" value="Genomic_DNA"/>
</dbReference>
<dbReference type="InterPro" id="IPR004907">
    <property type="entry name" value="ATPase_V1-cplx_csu"/>
</dbReference>
<comment type="caution">
    <text evidence="7">The sequence shown here is derived from an EMBL/GenBank/DDBJ whole genome shotgun (WGS) entry which is preliminary data.</text>
</comment>